<dbReference type="AlphaFoldDB" id="A0A2T4JP57"/>
<dbReference type="EMBL" id="PZKG01000227">
    <property type="protein sequence ID" value="PTE19557.1"/>
    <property type="molecule type" value="Genomic_DNA"/>
</dbReference>
<keyword evidence="1" id="KW-0812">Transmembrane</keyword>
<gene>
    <name evidence="2" type="ORF">C5F48_22280</name>
</gene>
<feature type="transmembrane region" description="Helical" evidence="1">
    <location>
        <begin position="53"/>
        <end position="74"/>
    </location>
</feature>
<evidence type="ECO:0000313" key="3">
    <source>
        <dbReference type="Proteomes" id="UP000241010"/>
    </source>
</evidence>
<organism evidence="2 3">
    <name type="scientific">Cereibacter changlensis JA139</name>
    <dbReference type="NCBI Taxonomy" id="1188249"/>
    <lineage>
        <taxon>Bacteria</taxon>
        <taxon>Pseudomonadati</taxon>
        <taxon>Pseudomonadota</taxon>
        <taxon>Alphaproteobacteria</taxon>
        <taxon>Rhodobacterales</taxon>
        <taxon>Paracoccaceae</taxon>
        <taxon>Cereibacter</taxon>
    </lineage>
</organism>
<evidence type="ECO:0000256" key="1">
    <source>
        <dbReference type="SAM" id="Phobius"/>
    </source>
</evidence>
<accession>A0A2T4JP57</accession>
<keyword evidence="3" id="KW-1185">Reference proteome</keyword>
<evidence type="ECO:0000313" key="2">
    <source>
        <dbReference type="EMBL" id="PTE19557.1"/>
    </source>
</evidence>
<name>A0A2T4JP57_9RHOB</name>
<proteinExistence type="predicted"/>
<comment type="caution">
    <text evidence="2">The sequence shown here is derived from an EMBL/GenBank/DDBJ whole genome shotgun (WGS) entry which is preliminary data.</text>
</comment>
<sequence>MVFSWLTTMQALWRGDLSLGHAFWSHGMLYPALASLCATIFAFTLISLEVPTALAAIVYFLPTPYILAALVGVWRSADRYPGPPHLATLAKLAGLLWGTAMIIA</sequence>
<feature type="transmembrane region" description="Helical" evidence="1">
    <location>
        <begin position="86"/>
        <end position="103"/>
    </location>
</feature>
<feature type="transmembrane region" description="Helical" evidence="1">
    <location>
        <begin position="28"/>
        <end position="46"/>
    </location>
</feature>
<reference evidence="2 3" key="1">
    <citation type="submission" date="2018-03" db="EMBL/GenBank/DDBJ databases">
        <title>Cereibacter changlensis.</title>
        <authorList>
            <person name="Meyer T.E."/>
            <person name="Miller S."/>
            <person name="Lodha T."/>
            <person name="Gandham S."/>
            <person name="Chintalapati S."/>
            <person name="Chintalapati V.R."/>
        </authorList>
    </citation>
    <scope>NUCLEOTIDE SEQUENCE [LARGE SCALE GENOMIC DNA]</scope>
    <source>
        <strain evidence="2 3">JA139</strain>
    </source>
</reference>
<protein>
    <submittedName>
        <fullName evidence="2">Uncharacterized protein</fullName>
    </submittedName>
</protein>
<keyword evidence="1" id="KW-1133">Transmembrane helix</keyword>
<dbReference type="Proteomes" id="UP000241010">
    <property type="component" value="Unassembled WGS sequence"/>
</dbReference>
<keyword evidence="1" id="KW-0472">Membrane</keyword>